<dbReference type="Proteomes" id="UP000299102">
    <property type="component" value="Unassembled WGS sequence"/>
</dbReference>
<accession>A0A4C1XR08</accession>
<evidence type="ECO:0000313" key="2">
    <source>
        <dbReference type="Proteomes" id="UP000299102"/>
    </source>
</evidence>
<organism evidence="1 2">
    <name type="scientific">Eumeta variegata</name>
    <name type="common">Bagworm moth</name>
    <name type="synonym">Eumeta japonica</name>
    <dbReference type="NCBI Taxonomy" id="151549"/>
    <lineage>
        <taxon>Eukaryota</taxon>
        <taxon>Metazoa</taxon>
        <taxon>Ecdysozoa</taxon>
        <taxon>Arthropoda</taxon>
        <taxon>Hexapoda</taxon>
        <taxon>Insecta</taxon>
        <taxon>Pterygota</taxon>
        <taxon>Neoptera</taxon>
        <taxon>Endopterygota</taxon>
        <taxon>Lepidoptera</taxon>
        <taxon>Glossata</taxon>
        <taxon>Ditrysia</taxon>
        <taxon>Tineoidea</taxon>
        <taxon>Psychidae</taxon>
        <taxon>Oiketicinae</taxon>
        <taxon>Eumeta</taxon>
    </lineage>
</organism>
<comment type="caution">
    <text evidence="1">The sequence shown here is derived from an EMBL/GenBank/DDBJ whole genome shotgun (WGS) entry which is preliminary data.</text>
</comment>
<proteinExistence type="predicted"/>
<dbReference type="AlphaFoldDB" id="A0A4C1XR08"/>
<evidence type="ECO:0000313" key="1">
    <source>
        <dbReference type="EMBL" id="GBP65483.1"/>
    </source>
</evidence>
<protein>
    <submittedName>
        <fullName evidence="1">Uncharacterized protein</fullName>
    </submittedName>
</protein>
<keyword evidence="2" id="KW-1185">Reference proteome</keyword>
<gene>
    <name evidence="1" type="ORF">EVAR_38821_1</name>
</gene>
<reference evidence="1 2" key="1">
    <citation type="journal article" date="2019" name="Commun. Biol.">
        <title>The bagworm genome reveals a unique fibroin gene that provides high tensile strength.</title>
        <authorList>
            <person name="Kono N."/>
            <person name="Nakamura H."/>
            <person name="Ohtoshi R."/>
            <person name="Tomita M."/>
            <person name="Numata K."/>
            <person name="Arakawa K."/>
        </authorList>
    </citation>
    <scope>NUCLEOTIDE SEQUENCE [LARGE SCALE GENOMIC DNA]</scope>
</reference>
<name>A0A4C1XR08_EUMVA</name>
<dbReference type="EMBL" id="BGZK01000930">
    <property type="protein sequence ID" value="GBP65483.1"/>
    <property type="molecule type" value="Genomic_DNA"/>
</dbReference>
<sequence length="78" mass="8786">MLIHREKNGLETQESRVGLGLVLRTGLGSKTRPGLRLTLNDTIDEEIHSMPPLTELRAITIWASRPQERAEQRLSGQL</sequence>